<evidence type="ECO:0000256" key="16">
    <source>
        <dbReference type="ARBA" id="ARBA00038053"/>
    </source>
</evidence>
<feature type="transmembrane region" description="Helical" evidence="21">
    <location>
        <begin position="316"/>
        <end position="337"/>
    </location>
</feature>
<evidence type="ECO:0000256" key="15">
    <source>
        <dbReference type="ARBA" id="ARBA00033270"/>
    </source>
</evidence>
<accession>A0A0G1LSV7</accession>
<keyword evidence="6" id="KW-0808">Transferase</keyword>
<dbReference type="GO" id="GO:0071555">
    <property type="term" value="P:cell wall organization"/>
    <property type="evidence" value="ECO:0007669"/>
    <property type="project" value="UniProtKB-KW"/>
</dbReference>
<reference evidence="22 23" key="1">
    <citation type="journal article" date="2015" name="Nature">
        <title>rRNA introns, odd ribosomes, and small enigmatic genomes across a large radiation of phyla.</title>
        <authorList>
            <person name="Brown C.T."/>
            <person name="Hug L.A."/>
            <person name="Thomas B.C."/>
            <person name="Sharon I."/>
            <person name="Castelle C.J."/>
            <person name="Singh A."/>
            <person name="Wilkins M.J."/>
            <person name="Williams K.H."/>
            <person name="Banfield J.F."/>
        </authorList>
    </citation>
    <scope>NUCLEOTIDE SEQUENCE [LARGE SCALE GENOMIC DNA]</scope>
</reference>
<evidence type="ECO:0000256" key="14">
    <source>
        <dbReference type="ARBA" id="ARBA00032370"/>
    </source>
</evidence>
<feature type="transmembrane region" description="Helical" evidence="21">
    <location>
        <begin position="176"/>
        <end position="193"/>
    </location>
</feature>
<dbReference type="Pfam" id="PF01098">
    <property type="entry name" value="FTSW_RODA_SPOVE"/>
    <property type="match status" value="1"/>
</dbReference>
<dbReference type="PROSITE" id="PS00428">
    <property type="entry name" value="FTSW_RODA_SPOVE"/>
    <property type="match status" value="1"/>
</dbReference>
<comment type="caution">
    <text evidence="22">The sequence shown here is derived from an EMBL/GenBank/DDBJ whole genome shotgun (WGS) entry which is preliminary data.</text>
</comment>
<evidence type="ECO:0000256" key="20">
    <source>
        <dbReference type="ARBA" id="ARBA00049902"/>
    </source>
</evidence>
<evidence type="ECO:0000256" key="10">
    <source>
        <dbReference type="ARBA" id="ARBA00022989"/>
    </source>
</evidence>
<dbReference type="Proteomes" id="UP000033945">
    <property type="component" value="Unassembled WGS sequence"/>
</dbReference>
<evidence type="ECO:0000256" key="2">
    <source>
        <dbReference type="ARBA" id="ARBA00004752"/>
    </source>
</evidence>
<organism evidence="22 23">
    <name type="scientific">Candidatus Giovannonibacteria bacterium GW2011_GWA2_44_26</name>
    <dbReference type="NCBI Taxonomy" id="1618648"/>
    <lineage>
        <taxon>Bacteria</taxon>
        <taxon>Candidatus Giovannoniibacteriota</taxon>
    </lineage>
</organism>
<evidence type="ECO:0000256" key="19">
    <source>
        <dbReference type="ARBA" id="ARBA00044770"/>
    </source>
</evidence>
<feature type="transmembrane region" description="Helical" evidence="21">
    <location>
        <begin position="114"/>
        <end position="140"/>
    </location>
</feature>
<comment type="subcellular location">
    <subcellularLocation>
        <location evidence="1">Cell membrane</location>
        <topology evidence="1">Multi-pass membrane protein</topology>
    </subcellularLocation>
</comment>
<proteinExistence type="inferred from homology"/>
<evidence type="ECO:0000256" key="17">
    <source>
        <dbReference type="ARBA" id="ARBA00041185"/>
    </source>
</evidence>
<evidence type="ECO:0000256" key="8">
    <source>
        <dbReference type="ARBA" id="ARBA00022960"/>
    </source>
</evidence>
<evidence type="ECO:0000256" key="9">
    <source>
        <dbReference type="ARBA" id="ARBA00022984"/>
    </source>
</evidence>
<evidence type="ECO:0000256" key="4">
    <source>
        <dbReference type="ARBA" id="ARBA00022618"/>
    </source>
</evidence>
<evidence type="ECO:0000256" key="18">
    <source>
        <dbReference type="ARBA" id="ARBA00041418"/>
    </source>
</evidence>
<sequence length="375" mass="41483">MVWFYEKRIDMRGAGSYDKIFFTLAMLLLVFGLFILASASLGISVSQFGYPYYYLLHQILVGVIPGLILLYAAYRVPYLMWRKYALLLLLAAFFLMFLVFVPGIGLYHGGARRWIALGFFSFQPAEFLKLAYVIYLATWLESKSKAISSFKFGFLPFLIMSAFIASFLILQPDIGTLGVLLVSILFMFFLSGGNFKQMALLSLIGLVIISILIAIAPYRLDRLTVFLNLSNDPQGKNYQINQSLIAAGSGGFWGRGFGLSRQKFNYLPEPIGDSIFAVVAEELGFVGGITLLALFLLFFLRGIWTASRAPDLFGKFLVAGILFLIMFQALINISAIVGLLPLTGIPLSFVSYGGTALALTLAEVGIILNISKKRA</sequence>
<keyword evidence="3" id="KW-1003">Cell membrane</keyword>
<evidence type="ECO:0000256" key="7">
    <source>
        <dbReference type="ARBA" id="ARBA00022692"/>
    </source>
</evidence>
<keyword evidence="12" id="KW-0131">Cell cycle</keyword>
<protein>
    <recommendedName>
        <fullName evidence="17">Probable peptidoglycan glycosyltransferase FtsW</fullName>
        <ecNumber evidence="19">2.4.99.28</ecNumber>
    </recommendedName>
    <alternativeName>
        <fullName evidence="18">Cell division protein FtsW</fullName>
    </alternativeName>
    <alternativeName>
        <fullName evidence="15">Cell wall polymerase</fullName>
    </alternativeName>
    <alternativeName>
        <fullName evidence="14">Peptidoglycan polymerase</fullName>
    </alternativeName>
</protein>
<dbReference type="EC" id="2.4.99.28" evidence="19"/>
<dbReference type="EMBL" id="LCIT01000009">
    <property type="protein sequence ID" value="KKT62804.1"/>
    <property type="molecule type" value="Genomic_DNA"/>
</dbReference>
<evidence type="ECO:0000256" key="3">
    <source>
        <dbReference type="ARBA" id="ARBA00022475"/>
    </source>
</evidence>
<dbReference type="GO" id="GO:0032153">
    <property type="term" value="C:cell division site"/>
    <property type="evidence" value="ECO:0007669"/>
    <property type="project" value="TreeGrafter"/>
</dbReference>
<dbReference type="PANTHER" id="PTHR30474">
    <property type="entry name" value="CELL CYCLE PROTEIN"/>
    <property type="match status" value="1"/>
</dbReference>
<feature type="transmembrane region" description="Helical" evidence="21">
    <location>
        <begin position="200"/>
        <end position="220"/>
    </location>
</feature>
<dbReference type="GO" id="GO:0051301">
    <property type="term" value="P:cell division"/>
    <property type="evidence" value="ECO:0007669"/>
    <property type="project" value="UniProtKB-KW"/>
</dbReference>
<evidence type="ECO:0000256" key="12">
    <source>
        <dbReference type="ARBA" id="ARBA00023306"/>
    </source>
</evidence>
<keyword evidence="5" id="KW-0328">Glycosyltransferase</keyword>
<evidence type="ECO:0000256" key="13">
    <source>
        <dbReference type="ARBA" id="ARBA00023316"/>
    </source>
</evidence>
<comment type="catalytic activity">
    <reaction evidence="20">
        <text>[GlcNAc-(1-&gt;4)-Mur2Ac(oyl-L-Ala-gamma-D-Glu-L-Lys-D-Ala-D-Ala)](n)-di-trans,octa-cis-undecaprenyl diphosphate + beta-D-GlcNAc-(1-&gt;4)-Mur2Ac(oyl-L-Ala-gamma-D-Glu-L-Lys-D-Ala-D-Ala)-di-trans,octa-cis-undecaprenyl diphosphate = [GlcNAc-(1-&gt;4)-Mur2Ac(oyl-L-Ala-gamma-D-Glu-L-Lys-D-Ala-D-Ala)](n+1)-di-trans,octa-cis-undecaprenyl diphosphate + di-trans,octa-cis-undecaprenyl diphosphate + H(+)</text>
        <dbReference type="Rhea" id="RHEA:23708"/>
        <dbReference type="Rhea" id="RHEA-COMP:9602"/>
        <dbReference type="Rhea" id="RHEA-COMP:9603"/>
        <dbReference type="ChEBI" id="CHEBI:15378"/>
        <dbReference type="ChEBI" id="CHEBI:58405"/>
        <dbReference type="ChEBI" id="CHEBI:60033"/>
        <dbReference type="ChEBI" id="CHEBI:78435"/>
        <dbReference type="EC" id="2.4.99.28"/>
    </reaction>
</comment>
<evidence type="ECO:0000313" key="22">
    <source>
        <dbReference type="EMBL" id="KKT62804.1"/>
    </source>
</evidence>
<evidence type="ECO:0000256" key="1">
    <source>
        <dbReference type="ARBA" id="ARBA00004651"/>
    </source>
</evidence>
<dbReference type="GO" id="GO:0008955">
    <property type="term" value="F:peptidoglycan glycosyltransferase activity"/>
    <property type="evidence" value="ECO:0007669"/>
    <property type="project" value="UniProtKB-EC"/>
</dbReference>
<keyword evidence="10 21" id="KW-1133">Transmembrane helix</keyword>
<comment type="pathway">
    <text evidence="2">Cell wall biogenesis; peptidoglycan biosynthesis.</text>
</comment>
<keyword evidence="8" id="KW-0133">Cell shape</keyword>
<evidence type="ECO:0000256" key="6">
    <source>
        <dbReference type="ARBA" id="ARBA00022679"/>
    </source>
</evidence>
<evidence type="ECO:0000256" key="11">
    <source>
        <dbReference type="ARBA" id="ARBA00023136"/>
    </source>
</evidence>
<dbReference type="GO" id="GO:0008360">
    <property type="term" value="P:regulation of cell shape"/>
    <property type="evidence" value="ECO:0007669"/>
    <property type="project" value="UniProtKB-KW"/>
</dbReference>
<dbReference type="GO" id="GO:0015648">
    <property type="term" value="F:lipid-linked peptidoglycan transporter activity"/>
    <property type="evidence" value="ECO:0007669"/>
    <property type="project" value="TreeGrafter"/>
</dbReference>
<dbReference type="PANTHER" id="PTHR30474:SF2">
    <property type="entry name" value="PEPTIDOGLYCAN GLYCOSYLTRANSFERASE FTSW-RELATED"/>
    <property type="match status" value="1"/>
</dbReference>
<evidence type="ECO:0000256" key="21">
    <source>
        <dbReference type="SAM" id="Phobius"/>
    </source>
</evidence>
<dbReference type="GO" id="GO:0009252">
    <property type="term" value="P:peptidoglycan biosynthetic process"/>
    <property type="evidence" value="ECO:0007669"/>
    <property type="project" value="UniProtKB-KW"/>
</dbReference>
<keyword evidence="7 21" id="KW-0812">Transmembrane</keyword>
<dbReference type="InterPro" id="IPR001182">
    <property type="entry name" value="FtsW/RodA"/>
</dbReference>
<comment type="similarity">
    <text evidence="16">Belongs to the SEDS family. FtsW subfamily.</text>
</comment>
<feature type="transmembrane region" description="Helical" evidence="21">
    <location>
        <begin position="86"/>
        <end position="108"/>
    </location>
</feature>
<feature type="transmembrane region" description="Helical" evidence="21">
    <location>
        <begin position="283"/>
        <end position="304"/>
    </location>
</feature>
<dbReference type="InterPro" id="IPR018365">
    <property type="entry name" value="Cell_cycle_FtsW-rel_CS"/>
</dbReference>
<feature type="transmembrane region" description="Helical" evidence="21">
    <location>
        <begin position="55"/>
        <end position="74"/>
    </location>
</feature>
<dbReference type="GO" id="GO:0005886">
    <property type="term" value="C:plasma membrane"/>
    <property type="evidence" value="ECO:0007669"/>
    <property type="project" value="UniProtKB-SubCell"/>
</dbReference>
<feature type="transmembrane region" description="Helical" evidence="21">
    <location>
        <begin position="349"/>
        <end position="370"/>
    </location>
</feature>
<evidence type="ECO:0000256" key="5">
    <source>
        <dbReference type="ARBA" id="ARBA00022676"/>
    </source>
</evidence>
<dbReference type="AlphaFoldDB" id="A0A0G1LSV7"/>
<gene>
    <name evidence="22" type="ORF">UW55_C0009G0035</name>
</gene>
<name>A0A0G1LSV7_9BACT</name>
<feature type="transmembrane region" description="Helical" evidence="21">
    <location>
        <begin position="20"/>
        <end position="43"/>
    </location>
</feature>
<dbReference type="NCBIfam" id="TIGR02614">
    <property type="entry name" value="ftsW"/>
    <property type="match status" value="1"/>
</dbReference>
<keyword evidence="11 21" id="KW-0472">Membrane</keyword>
<evidence type="ECO:0000313" key="23">
    <source>
        <dbReference type="Proteomes" id="UP000033945"/>
    </source>
</evidence>
<keyword evidence="9" id="KW-0573">Peptidoglycan synthesis</keyword>
<feature type="transmembrane region" description="Helical" evidence="21">
    <location>
        <begin position="152"/>
        <end position="170"/>
    </location>
</feature>
<dbReference type="InterPro" id="IPR013437">
    <property type="entry name" value="FtsW"/>
</dbReference>
<keyword evidence="4" id="KW-0132">Cell division</keyword>
<keyword evidence="13" id="KW-0961">Cell wall biogenesis/degradation</keyword>